<sequence>MYPTGNVAATLDSIRTEDGAFELRLQPDRLVLERLGWRPPRSPPVSGVHSALTAIALPYFACRQVVYQGGELHFHDPAGLPLKFDPGGEGARFQLALRQFSPADAQAFARVASERLEAFWHGPAYRRWWMQQRWRFPSTRAARRLWWLYDHMGPRWLRTSFARVFKRYQG</sequence>
<dbReference type="EMBL" id="BAABRV010000003">
    <property type="protein sequence ID" value="GAA5533120.1"/>
    <property type="molecule type" value="Genomic_DNA"/>
</dbReference>
<gene>
    <name evidence="1" type="ORF">Dalu01_01518</name>
</gene>
<proteinExistence type="predicted"/>
<evidence type="ECO:0000313" key="1">
    <source>
        <dbReference type="EMBL" id="GAA5533120.1"/>
    </source>
</evidence>
<keyword evidence="2" id="KW-1185">Reference proteome</keyword>
<accession>A0ABP9XCM2</accession>
<comment type="caution">
    <text evidence="1">The sequence shown here is derived from an EMBL/GenBank/DDBJ whole genome shotgun (WGS) entry which is preliminary data.</text>
</comment>
<organism evidence="1 2">
    <name type="scientific">Deinococcus aluminii</name>
    <dbReference type="NCBI Taxonomy" id="1656885"/>
    <lineage>
        <taxon>Bacteria</taxon>
        <taxon>Thermotogati</taxon>
        <taxon>Deinococcota</taxon>
        <taxon>Deinococci</taxon>
        <taxon>Deinococcales</taxon>
        <taxon>Deinococcaceae</taxon>
        <taxon>Deinococcus</taxon>
    </lineage>
</organism>
<dbReference type="Proteomes" id="UP001404956">
    <property type="component" value="Unassembled WGS sequence"/>
</dbReference>
<name>A0ABP9XCM2_9DEIO</name>
<evidence type="ECO:0000313" key="2">
    <source>
        <dbReference type="Proteomes" id="UP001404956"/>
    </source>
</evidence>
<protein>
    <submittedName>
        <fullName evidence="1">Uncharacterized protein</fullName>
    </submittedName>
</protein>
<reference evidence="1 2" key="1">
    <citation type="submission" date="2024-02" db="EMBL/GenBank/DDBJ databases">
        <title>Deinococcus aluminii NBRC 112889.</title>
        <authorList>
            <person name="Ichikawa N."/>
            <person name="Katano-Makiyama Y."/>
            <person name="Hidaka K."/>
        </authorList>
    </citation>
    <scope>NUCLEOTIDE SEQUENCE [LARGE SCALE GENOMIC DNA]</scope>
    <source>
        <strain evidence="1 2">NBRC 112889</strain>
    </source>
</reference>